<evidence type="ECO:0000256" key="2">
    <source>
        <dbReference type="ARBA" id="ARBA00022692"/>
    </source>
</evidence>
<dbReference type="PANTHER" id="PTHR23502">
    <property type="entry name" value="MAJOR FACILITATOR SUPERFAMILY"/>
    <property type="match status" value="1"/>
</dbReference>
<keyword evidence="8" id="KW-1185">Reference proteome</keyword>
<dbReference type="PROSITE" id="PS50850">
    <property type="entry name" value="MFS"/>
    <property type="match status" value="1"/>
</dbReference>
<feature type="transmembrane region" description="Helical" evidence="5">
    <location>
        <begin position="151"/>
        <end position="172"/>
    </location>
</feature>
<feature type="transmembrane region" description="Helical" evidence="5">
    <location>
        <begin position="394"/>
        <end position="415"/>
    </location>
</feature>
<dbReference type="InterPro" id="IPR036259">
    <property type="entry name" value="MFS_trans_sf"/>
</dbReference>
<dbReference type="InterPro" id="IPR011701">
    <property type="entry name" value="MFS"/>
</dbReference>
<feature type="transmembrane region" description="Helical" evidence="5">
    <location>
        <begin position="352"/>
        <end position="373"/>
    </location>
</feature>
<feature type="transmembrane region" description="Helical" evidence="5">
    <location>
        <begin position="421"/>
        <end position="442"/>
    </location>
</feature>
<dbReference type="Proteomes" id="UP000235786">
    <property type="component" value="Unassembled WGS sequence"/>
</dbReference>
<evidence type="ECO:0000256" key="4">
    <source>
        <dbReference type="ARBA" id="ARBA00023136"/>
    </source>
</evidence>
<dbReference type="AlphaFoldDB" id="A0A2J6RR03"/>
<feature type="transmembrane region" description="Helical" evidence="5">
    <location>
        <begin position="121"/>
        <end position="139"/>
    </location>
</feature>
<feature type="transmembrane region" description="Helical" evidence="5">
    <location>
        <begin position="493"/>
        <end position="511"/>
    </location>
</feature>
<keyword evidence="4 5" id="KW-0472">Membrane</keyword>
<comment type="subcellular location">
    <subcellularLocation>
        <location evidence="1">Membrane</location>
        <topology evidence="1">Multi-pass membrane protein</topology>
    </subcellularLocation>
</comment>
<dbReference type="GO" id="GO:0005886">
    <property type="term" value="C:plasma membrane"/>
    <property type="evidence" value="ECO:0007669"/>
    <property type="project" value="TreeGrafter"/>
</dbReference>
<dbReference type="Pfam" id="PF07690">
    <property type="entry name" value="MFS_1"/>
    <property type="match status" value="1"/>
</dbReference>
<evidence type="ECO:0000256" key="5">
    <source>
        <dbReference type="SAM" id="Phobius"/>
    </source>
</evidence>
<evidence type="ECO:0000256" key="3">
    <source>
        <dbReference type="ARBA" id="ARBA00022989"/>
    </source>
</evidence>
<dbReference type="Gene3D" id="1.20.1250.20">
    <property type="entry name" value="MFS general substrate transporter like domains"/>
    <property type="match status" value="1"/>
</dbReference>
<feature type="transmembrane region" description="Helical" evidence="5">
    <location>
        <begin position="454"/>
        <end position="481"/>
    </location>
</feature>
<dbReference type="STRING" id="1149755.A0A2J6RR03"/>
<dbReference type="InterPro" id="IPR020846">
    <property type="entry name" value="MFS_dom"/>
</dbReference>
<accession>A0A2J6RR03</accession>
<organism evidence="7 8">
    <name type="scientific">Hyaloscypha variabilis (strain UAMH 11265 / GT02V1 / F)</name>
    <name type="common">Meliniomyces variabilis</name>
    <dbReference type="NCBI Taxonomy" id="1149755"/>
    <lineage>
        <taxon>Eukaryota</taxon>
        <taxon>Fungi</taxon>
        <taxon>Dikarya</taxon>
        <taxon>Ascomycota</taxon>
        <taxon>Pezizomycotina</taxon>
        <taxon>Leotiomycetes</taxon>
        <taxon>Helotiales</taxon>
        <taxon>Hyaloscyphaceae</taxon>
        <taxon>Hyaloscypha</taxon>
        <taxon>Hyaloscypha variabilis</taxon>
    </lineage>
</organism>
<sequence length="534" mass="58718">MLSSLSHEYDASSLLPGSIFLITSDGRTLRLPIPSSSSNDPLNWTPWKRVCALVVLFFFTIIGLIQVQGLSLLLVALEDEFIPKETRPFQLNILLSSTSLFQGIGAFVWIPLSLAIGRRPVFLSCTAILMVATGWAGMSESFYQHLGARCLQGLAVGVCSSTVLLMIIDLTFTHQRPQAIASFWSICAALSNAILSIVPEIVTALGGWHAFYWVFVPFTMVAMLLGFVFCPETYFHRPAIAFDGHVLAQSGTEVVKVYEGWNEVPGGEPTPERPETPLEAVMKVFRVWGTGRKGGWAAMRACYPNILLCALNPMIFWVLLLNSLVLGGLISISTTYVDLLRSEPYYFPIRRIALIRISATAGALLAWPASGVITARIALRLTARNRGIRDVEHYLPSFILPILAGSASLVLYGLAGQHHWHWAWIFIAFGLNYFSFIALFTSNTLWAIEAFPRWAAAALTVVIGASNIASFGLSFGITPWIQAQGFAAPHCEIGALLFAVGCVAVPVAFWGKRWREYIHSRYGMNESGALRPRA</sequence>
<dbReference type="GO" id="GO:0022857">
    <property type="term" value="F:transmembrane transporter activity"/>
    <property type="evidence" value="ECO:0007669"/>
    <property type="project" value="InterPro"/>
</dbReference>
<dbReference type="PANTHER" id="PTHR23502:SF160">
    <property type="entry name" value="MAJOR FACILITATOR SUPERFAMILY (MFS) PROFILE DOMAIN-CONTAINING PROTEIN-RELATED"/>
    <property type="match status" value="1"/>
</dbReference>
<name>A0A2J6RR03_HYAVF</name>
<keyword evidence="3 5" id="KW-1133">Transmembrane helix</keyword>
<gene>
    <name evidence="7" type="ORF">L207DRAFT_488946</name>
</gene>
<evidence type="ECO:0000256" key="1">
    <source>
        <dbReference type="ARBA" id="ARBA00004141"/>
    </source>
</evidence>
<dbReference type="EMBL" id="KZ613945">
    <property type="protein sequence ID" value="PMD40947.1"/>
    <property type="molecule type" value="Genomic_DNA"/>
</dbReference>
<feature type="transmembrane region" description="Helical" evidence="5">
    <location>
        <begin position="50"/>
        <end position="77"/>
    </location>
</feature>
<dbReference type="SUPFAM" id="SSF103473">
    <property type="entry name" value="MFS general substrate transporter"/>
    <property type="match status" value="1"/>
</dbReference>
<evidence type="ECO:0000313" key="7">
    <source>
        <dbReference type="EMBL" id="PMD40947.1"/>
    </source>
</evidence>
<feature type="transmembrane region" description="Helical" evidence="5">
    <location>
        <begin position="306"/>
        <end position="332"/>
    </location>
</feature>
<evidence type="ECO:0000313" key="8">
    <source>
        <dbReference type="Proteomes" id="UP000235786"/>
    </source>
</evidence>
<feature type="transmembrane region" description="Helical" evidence="5">
    <location>
        <begin position="210"/>
        <end position="230"/>
    </location>
</feature>
<feature type="domain" description="Major facilitator superfamily (MFS) profile" evidence="6">
    <location>
        <begin position="52"/>
        <end position="516"/>
    </location>
</feature>
<reference evidence="7 8" key="1">
    <citation type="submission" date="2016-04" db="EMBL/GenBank/DDBJ databases">
        <title>A degradative enzymes factory behind the ericoid mycorrhizal symbiosis.</title>
        <authorList>
            <consortium name="DOE Joint Genome Institute"/>
            <person name="Martino E."/>
            <person name="Morin E."/>
            <person name="Grelet G."/>
            <person name="Kuo A."/>
            <person name="Kohler A."/>
            <person name="Daghino S."/>
            <person name="Barry K."/>
            <person name="Choi C."/>
            <person name="Cichocki N."/>
            <person name="Clum A."/>
            <person name="Copeland A."/>
            <person name="Hainaut M."/>
            <person name="Haridas S."/>
            <person name="Labutti K."/>
            <person name="Lindquist E."/>
            <person name="Lipzen A."/>
            <person name="Khouja H.-R."/>
            <person name="Murat C."/>
            <person name="Ohm R."/>
            <person name="Olson A."/>
            <person name="Spatafora J."/>
            <person name="Veneault-Fourrey C."/>
            <person name="Henrissat B."/>
            <person name="Grigoriev I."/>
            <person name="Martin F."/>
            <person name="Perotto S."/>
        </authorList>
    </citation>
    <scope>NUCLEOTIDE SEQUENCE [LARGE SCALE GENOMIC DNA]</scope>
    <source>
        <strain evidence="7 8">F</strain>
    </source>
</reference>
<dbReference type="OrthoDB" id="268400at2759"/>
<proteinExistence type="predicted"/>
<keyword evidence="2 5" id="KW-0812">Transmembrane</keyword>
<feature type="transmembrane region" description="Helical" evidence="5">
    <location>
        <begin position="89"/>
        <end position="109"/>
    </location>
</feature>
<evidence type="ECO:0000259" key="6">
    <source>
        <dbReference type="PROSITE" id="PS50850"/>
    </source>
</evidence>
<feature type="transmembrane region" description="Helical" evidence="5">
    <location>
        <begin position="179"/>
        <end position="198"/>
    </location>
</feature>
<protein>
    <submittedName>
        <fullName evidence="7">MFS general substrate transporter</fullName>
    </submittedName>
</protein>